<proteinExistence type="inferred from homology"/>
<keyword evidence="18" id="KW-1185">Reference proteome</keyword>
<evidence type="ECO:0000256" key="6">
    <source>
        <dbReference type="ARBA" id="ARBA00012102"/>
    </source>
</evidence>
<keyword evidence="13 16" id="KW-0173">Coenzyme A biosynthesis</keyword>
<feature type="binding site" evidence="16">
    <location>
        <position position="116"/>
    </location>
    <ligand>
        <name>substrate</name>
    </ligand>
</feature>
<evidence type="ECO:0000256" key="16">
    <source>
        <dbReference type="HAMAP-Rule" id="MF_01274"/>
    </source>
</evidence>
<gene>
    <name evidence="16" type="primary">coaX</name>
    <name evidence="17" type="ORF">ACFFJH_09305</name>
</gene>
<evidence type="ECO:0000256" key="11">
    <source>
        <dbReference type="ARBA" id="ARBA00022840"/>
    </source>
</evidence>
<dbReference type="HAMAP" id="MF_01274">
    <property type="entry name" value="Pantothen_kinase_3"/>
    <property type="match status" value="1"/>
</dbReference>
<comment type="catalytic activity">
    <reaction evidence="1 16">
        <text>(R)-pantothenate + ATP = (R)-4'-phosphopantothenate + ADP + H(+)</text>
        <dbReference type="Rhea" id="RHEA:16373"/>
        <dbReference type="ChEBI" id="CHEBI:10986"/>
        <dbReference type="ChEBI" id="CHEBI:15378"/>
        <dbReference type="ChEBI" id="CHEBI:29032"/>
        <dbReference type="ChEBI" id="CHEBI:30616"/>
        <dbReference type="ChEBI" id="CHEBI:456216"/>
        <dbReference type="EC" id="2.7.1.33"/>
    </reaction>
</comment>
<keyword evidence="7 16" id="KW-0963">Cytoplasm</keyword>
<evidence type="ECO:0000256" key="1">
    <source>
        <dbReference type="ARBA" id="ARBA00001206"/>
    </source>
</evidence>
<accession>A0ABV6IDT9</accession>
<evidence type="ECO:0000256" key="4">
    <source>
        <dbReference type="ARBA" id="ARBA00005225"/>
    </source>
</evidence>
<reference evidence="17 18" key="1">
    <citation type="submission" date="2024-09" db="EMBL/GenBank/DDBJ databases">
        <authorList>
            <person name="Sun Q."/>
            <person name="Mori K."/>
        </authorList>
    </citation>
    <scope>NUCLEOTIDE SEQUENCE [LARGE SCALE GENOMIC DNA]</scope>
    <source>
        <strain evidence="17 18">CCM 8677</strain>
    </source>
</reference>
<dbReference type="SUPFAM" id="SSF53067">
    <property type="entry name" value="Actin-like ATPase domain"/>
    <property type="match status" value="2"/>
</dbReference>
<comment type="similarity">
    <text evidence="14 16">Belongs to the type III pantothenate kinase family.</text>
</comment>
<comment type="caution">
    <text evidence="17">The sequence shown here is derived from an EMBL/GenBank/DDBJ whole genome shotgun (WGS) entry which is preliminary data.</text>
</comment>
<evidence type="ECO:0000256" key="15">
    <source>
        <dbReference type="ARBA" id="ARBA00040883"/>
    </source>
</evidence>
<feature type="binding site" evidence="16">
    <location>
        <position position="201"/>
    </location>
    <ligand>
        <name>substrate</name>
    </ligand>
</feature>
<evidence type="ECO:0000256" key="13">
    <source>
        <dbReference type="ARBA" id="ARBA00022993"/>
    </source>
</evidence>
<dbReference type="GO" id="GO:0004594">
    <property type="term" value="F:pantothenate kinase activity"/>
    <property type="evidence" value="ECO:0007669"/>
    <property type="project" value="UniProtKB-EC"/>
</dbReference>
<evidence type="ECO:0000256" key="2">
    <source>
        <dbReference type="ARBA" id="ARBA00001958"/>
    </source>
</evidence>
<evidence type="ECO:0000256" key="3">
    <source>
        <dbReference type="ARBA" id="ARBA00004496"/>
    </source>
</evidence>
<dbReference type="Gene3D" id="3.30.420.40">
    <property type="match status" value="2"/>
</dbReference>
<keyword evidence="8 16" id="KW-0808">Transferase</keyword>
<dbReference type="Pfam" id="PF03309">
    <property type="entry name" value="Pan_kinase"/>
    <property type="match status" value="1"/>
</dbReference>
<feature type="binding site" evidence="16">
    <location>
        <position position="149"/>
    </location>
    <ligand>
        <name>ATP</name>
        <dbReference type="ChEBI" id="CHEBI:30616"/>
    </ligand>
</feature>
<dbReference type="PANTHER" id="PTHR34265:SF1">
    <property type="entry name" value="TYPE III PANTOTHENATE KINASE"/>
    <property type="match status" value="1"/>
</dbReference>
<keyword evidence="12 16" id="KW-0630">Potassium</keyword>
<sequence>MTLQLPLLLLIDAGNTRIKWACIERSSEHHSERHLEHGSELSLPVQWIASGSLAHQDLNDLPALLSGFRVVEILMSNVAGATVGDALCSMFRSHFPQVPVQIFRSQAQCAGLQNLYIEPQRLGSDRFASAIAAHHWFPNQACVVATCGTATTIDAVDGADFLGGMILPGLQLMAASLAKNTAQLPQIAQHMGLQDTFARSTDQAIVSGCVHAQVGAMLSAIDHLRQRSQQPVQLLISGGAAVFLIPQLKLQSNLIWHHVENLVLSGLLVVAKSP</sequence>
<dbReference type="InterPro" id="IPR043129">
    <property type="entry name" value="ATPase_NBD"/>
</dbReference>
<organism evidence="17 18">
    <name type="scientific">Undibacterium danionis</name>
    <dbReference type="NCBI Taxonomy" id="1812100"/>
    <lineage>
        <taxon>Bacteria</taxon>
        <taxon>Pseudomonadati</taxon>
        <taxon>Pseudomonadota</taxon>
        <taxon>Betaproteobacteria</taxon>
        <taxon>Burkholderiales</taxon>
        <taxon>Oxalobacteraceae</taxon>
        <taxon>Undibacterium</taxon>
    </lineage>
</organism>
<evidence type="ECO:0000256" key="9">
    <source>
        <dbReference type="ARBA" id="ARBA00022741"/>
    </source>
</evidence>
<keyword evidence="10 16" id="KW-0418">Kinase</keyword>
<protein>
    <recommendedName>
        <fullName evidence="15 16">Type III pantothenate kinase</fullName>
        <ecNumber evidence="6 16">2.7.1.33</ecNumber>
    </recommendedName>
    <alternativeName>
        <fullName evidence="16">PanK-III</fullName>
    </alternativeName>
    <alternativeName>
        <fullName evidence="16">Pantothenic acid kinase</fullName>
    </alternativeName>
</protein>
<comment type="subunit">
    <text evidence="5 16">Homodimer.</text>
</comment>
<dbReference type="RefSeq" id="WP_390211850.1">
    <property type="nucleotide sequence ID" value="NZ_JBHLXJ010000009.1"/>
</dbReference>
<comment type="subcellular location">
    <subcellularLocation>
        <location evidence="3 16">Cytoplasm</location>
    </subcellularLocation>
</comment>
<dbReference type="EC" id="2.7.1.33" evidence="6 16"/>
<dbReference type="CDD" id="cd24015">
    <property type="entry name" value="ASKHA_NBD_PanK-III"/>
    <property type="match status" value="1"/>
</dbReference>
<dbReference type="EMBL" id="JBHLXJ010000009">
    <property type="protein sequence ID" value="MFC0350000.1"/>
    <property type="molecule type" value="Genomic_DNA"/>
</dbReference>
<dbReference type="PANTHER" id="PTHR34265">
    <property type="entry name" value="TYPE III PANTOTHENATE KINASE"/>
    <property type="match status" value="1"/>
</dbReference>
<dbReference type="InterPro" id="IPR004619">
    <property type="entry name" value="Type_III_PanK"/>
</dbReference>
<comment type="caution">
    <text evidence="16">Lacks conserved residue(s) required for the propagation of feature annotation.</text>
</comment>
<evidence type="ECO:0000256" key="7">
    <source>
        <dbReference type="ARBA" id="ARBA00022490"/>
    </source>
</evidence>
<evidence type="ECO:0000256" key="8">
    <source>
        <dbReference type="ARBA" id="ARBA00022679"/>
    </source>
</evidence>
<comment type="function">
    <text evidence="16">Catalyzes the phosphorylation of pantothenate (Pan), the first step in CoA biosynthesis.</text>
</comment>
<evidence type="ECO:0000256" key="10">
    <source>
        <dbReference type="ARBA" id="ARBA00022777"/>
    </source>
</evidence>
<name>A0ABV6IDT9_9BURK</name>
<evidence type="ECO:0000256" key="14">
    <source>
        <dbReference type="ARBA" id="ARBA00038036"/>
    </source>
</evidence>
<feature type="binding site" evidence="16">
    <location>
        <begin position="12"/>
        <end position="19"/>
    </location>
    <ligand>
        <name>ATP</name>
        <dbReference type="ChEBI" id="CHEBI:30616"/>
    </ligand>
</feature>
<evidence type="ECO:0000313" key="17">
    <source>
        <dbReference type="EMBL" id="MFC0350000.1"/>
    </source>
</evidence>
<keyword evidence="9 16" id="KW-0547">Nucleotide-binding</keyword>
<evidence type="ECO:0000256" key="12">
    <source>
        <dbReference type="ARBA" id="ARBA00022958"/>
    </source>
</evidence>
<dbReference type="Proteomes" id="UP001589844">
    <property type="component" value="Unassembled WGS sequence"/>
</dbReference>
<dbReference type="NCBIfam" id="TIGR00671">
    <property type="entry name" value="baf"/>
    <property type="match status" value="1"/>
</dbReference>
<feature type="active site" description="Proton acceptor" evidence="16">
    <location>
        <position position="125"/>
    </location>
</feature>
<keyword evidence="11 16" id="KW-0067">ATP-binding</keyword>
<comment type="pathway">
    <text evidence="4 16">Cofactor biosynthesis; coenzyme A biosynthesis; CoA from (R)-pantothenate: step 1/5.</text>
</comment>
<comment type="cofactor">
    <cofactor evidence="2">
        <name>K(+)</name>
        <dbReference type="ChEBI" id="CHEBI:29103"/>
    </cofactor>
</comment>
<feature type="binding site" evidence="16">
    <location>
        <begin position="123"/>
        <end position="126"/>
    </location>
    <ligand>
        <name>substrate</name>
    </ligand>
</feature>
<comment type="cofactor">
    <cofactor evidence="16">
        <name>NH4(+)</name>
        <dbReference type="ChEBI" id="CHEBI:28938"/>
    </cofactor>
    <cofactor evidence="16">
        <name>K(+)</name>
        <dbReference type="ChEBI" id="CHEBI:29103"/>
    </cofactor>
    <text evidence="16">A monovalent cation. Ammonium or potassium.</text>
</comment>
<evidence type="ECO:0000313" key="18">
    <source>
        <dbReference type="Proteomes" id="UP001589844"/>
    </source>
</evidence>
<evidence type="ECO:0000256" key="5">
    <source>
        <dbReference type="ARBA" id="ARBA00011738"/>
    </source>
</evidence>